<evidence type="ECO:0000313" key="1">
    <source>
        <dbReference type="EMBL" id="MCI72862.1"/>
    </source>
</evidence>
<organism evidence="1 2">
    <name type="scientific">Trifolium medium</name>
    <dbReference type="NCBI Taxonomy" id="97028"/>
    <lineage>
        <taxon>Eukaryota</taxon>
        <taxon>Viridiplantae</taxon>
        <taxon>Streptophyta</taxon>
        <taxon>Embryophyta</taxon>
        <taxon>Tracheophyta</taxon>
        <taxon>Spermatophyta</taxon>
        <taxon>Magnoliopsida</taxon>
        <taxon>eudicotyledons</taxon>
        <taxon>Gunneridae</taxon>
        <taxon>Pentapetalae</taxon>
        <taxon>rosids</taxon>
        <taxon>fabids</taxon>
        <taxon>Fabales</taxon>
        <taxon>Fabaceae</taxon>
        <taxon>Papilionoideae</taxon>
        <taxon>50 kb inversion clade</taxon>
        <taxon>NPAAA clade</taxon>
        <taxon>Hologalegina</taxon>
        <taxon>IRL clade</taxon>
        <taxon>Trifolieae</taxon>
        <taxon>Trifolium</taxon>
    </lineage>
</organism>
<dbReference type="EMBL" id="LXQA010826792">
    <property type="protein sequence ID" value="MCI72862.1"/>
    <property type="molecule type" value="Genomic_DNA"/>
</dbReference>
<dbReference type="Proteomes" id="UP000265520">
    <property type="component" value="Unassembled WGS sequence"/>
</dbReference>
<proteinExistence type="predicted"/>
<sequence>AAPAITAVLVFEDVVQAFKGLPQSAELFAKLSSGIRPGLKFGTGPDKRLLETPNVLSRVSEANCGGI</sequence>
<feature type="non-terminal residue" evidence="1">
    <location>
        <position position="1"/>
    </location>
</feature>
<accession>A0A392UHD2</accession>
<evidence type="ECO:0000313" key="2">
    <source>
        <dbReference type="Proteomes" id="UP000265520"/>
    </source>
</evidence>
<protein>
    <submittedName>
        <fullName evidence="1">Uncharacterized protein</fullName>
    </submittedName>
</protein>
<comment type="caution">
    <text evidence="1">The sequence shown here is derived from an EMBL/GenBank/DDBJ whole genome shotgun (WGS) entry which is preliminary data.</text>
</comment>
<dbReference type="AlphaFoldDB" id="A0A392UHD2"/>
<keyword evidence="2" id="KW-1185">Reference proteome</keyword>
<name>A0A392UHD2_9FABA</name>
<reference evidence="1 2" key="1">
    <citation type="journal article" date="2018" name="Front. Plant Sci.">
        <title>Red Clover (Trifolium pratense) and Zigzag Clover (T. medium) - A Picture of Genomic Similarities and Differences.</title>
        <authorList>
            <person name="Dluhosova J."/>
            <person name="Istvanek J."/>
            <person name="Nedelnik J."/>
            <person name="Repkova J."/>
        </authorList>
    </citation>
    <scope>NUCLEOTIDE SEQUENCE [LARGE SCALE GENOMIC DNA]</scope>
    <source>
        <strain evidence="2">cv. 10/8</strain>
        <tissue evidence="1">Leaf</tissue>
    </source>
</reference>